<name>A0A9P0GKE8_9CUCU</name>
<feature type="non-terminal residue" evidence="3">
    <location>
        <position position="378"/>
    </location>
</feature>
<dbReference type="OrthoDB" id="75923at2759"/>
<dbReference type="Gene3D" id="1.25.70.10">
    <property type="entry name" value="Transcription termination factor 3, mitochondrial"/>
    <property type="match status" value="1"/>
</dbReference>
<dbReference type="PANTHER" id="PTHR15437">
    <property type="entry name" value="TRANSCRIPTION TERMINATION FACTOR, MITOCHONDRIAL"/>
    <property type="match status" value="1"/>
</dbReference>
<dbReference type="Proteomes" id="UP001153636">
    <property type="component" value="Chromosome 8"/>
</dbReference>
<reference evidence="3" key="1">
    <citation type="submission" date="2022-01" db="EMBL/GenBank/DDBJ databases">
        <authorList>
            <person name="King R."/>
        </authorList>
    </citation>
    <scope>NUCLEOTIDE SEQUENCE</scope>
</reference>
<dbReference type="InterPro" id="IPR003690">
    <property type="entry name" value="MTERF"/>
</dbReference>
<dbReference type="AlphaFoldDB" id="A0A9P0GKE8"/>
<dbReference type="EMBL" id="OV651820">
    <property type="protein sequence ID" value="CAH1114322.1"/>
    <property type="molecule type" value="Genomic_DNA"/>
</dbReference>
<evidence type="ECO:0000256" key="2">
    <source>
        <dbReference type="ARBA" id="ARBA00022946"/>
    </source>
</evidence>
<evidence type="ECO:0000313" key="3">
    <source>
        <dbReference type="EMBL" id="CAH1114322.1"/>
    </source>
</evidence>
<dbReference type="InterPro" id="IPR038538">
    <property type="entry name" value="MTERF_sf"/>
</dbReference>
<organism evidence="3 4">
    <name type="scientific">Psylliodes chrysocephalus</name>
    <dbReference type="NCBI Taxonomy" id="3402493"/>
    <lineage>
        <taxon>Eukaryota</taxon>
        <taxon>Metazoa</taxon>
        <taxon>Ecdysozoa</taxon>
        <taxon>Arthropoda</taxon>
        <taxon>Hexapoda</taxon>
        <taxon>Insecta</taxon>
        <taxon>Pterygota</taxon>
        <taxon>Neoptera</taxon>
        <taxon>Endopterygota</taxon>
        <taxon>Coleoptera</taxon>
        <taxon>Polyphaga</taxon>
        <taxon>Cucujiformia</taxon>
        <taxon>Chrysomeloidea</taxon>
        <taxon>Chrysomelidae</taxon>
        <taxon>Galerucinae</taxon>
        <taxon>Alticini</taxon>
        <taxon>Psylliodes</taxon>
    </lineage>
</organism>
<dbReference type="PANTHER" id="PTHR15437:SF6">
    <property type="entry name" value="TRANSCRIPTION TERMINATION FACTOR, MITOCHONDRIAL"/>
    <property type="match status" value="1"/>
</dbReference>
<dbReference type="GO" id="GO:0006393">
    <property type="term" value="P:termination of mitochondrial transcription"/>
    <property type="evidence" value="ECO:0007669"/>
    <property type="project" value="TreeGrafter"/>
</dbReference>
<evidence type="ECO:0000313" key="4">
    <source>
        <dbReference type="Proteomes" id="UP001153636"/>
    </source>
</evidence>
<keyword evidence="4" id="KW-1185">Reference proteome</keyword>
<comment type="similarity">
    <text evidence="1">Belongs to the mTERF family.</text>
</comment>
<gene>
    <name evidence="3" type="ORF">PSYICH_LOCUS14302</name>
</gene>
<evidence type="ECO:0000256" key="1">
    <source>
        <dbReference type="ARBA" id="ARBA00007692"/>
    </source>
</evidence>
<dbReference type="GO" id="GO:0005759">
    <property type="term" value="C:mitochondrial matrix"/>
    <property type="evidence" value="ECO:0007669"/>
    <property type="project" value="TreeGrafter"/>
</dbReference>
<proteinExistence type="inferred from homology"/>
<accession>A0A9P0GKE8</accession>
<keyword evidence="2" id="KW-0809">Transit peptide</keyword>
<sequence>MYTNKMIKSINSTVIVLCKYIGKRNVRKHYNYSSLVHLPIKENKHATFFQPLIRLISKIAASKKLQELLNVNAYRASCMVSNHTNLTKLSTEELEKNYHFCLENGLSKETLLAYPNILSDTALIPKVRNLKLLPYDINVSAPLLLIPLKRFMGFLNEELAVKRIEEYKNLFQVDVSDVCKWISTKSFLTSININNVKENVHILLDAGVTLQAIINDLWVLRYSPGVIDDRIKLAKQNNIEVIKTWMVRAQKEIFDNYVRRRSDTKEILGDKHDLVEYLSEKLECSLEVSKFLISKQPALQKKSLRKMSGMIDFLLLYGFKPIQICRSPKIMLHSVETIRKRLRELETSNIQLDSLHILTKSQRQYMSFIDSMKANKGK</sequence>
<evidence type="ECO:0008006" key="5">
    <source>
        <dbReference type="Google" id="ProtNLM"/>
    </source>
</evidence>
<protein>
    <recommendedName>
        <fullName evidence="5">Transcription termination factor, mitochondrial</fullName>
    </recommendedName>
</protein>
<dbReference type="GO" id="GO:0003676">
    <property type="term" value="F:nucleic acid binding"/>
    <property type="evidence" value="ECO:0007669"/>
    <property type="project" value="InterPro"/>
</dbReference>